<dbReference type="EMBL" id="FNCF01000001">
    <property type="protein sequence ID" value="SDF47626.1"/>
    <property type="molecule type" value="Genomic_DNA"/>
</dbReference>
<feature type="transmembrane region" description="Helical" evidence="8">
    <location>
        <begin position="98"/>
        <end position="121"/>
    </location>
</feature>
<dbReference type="GO" id="GO:0016020">
    <property type="term" value="C:membrane"/>
    <property type="evidence" value="ECO:0007669"/>
    <property type="project" value="UniProtKB-SubCell"/>
</dbReference>
<accession>A0A1G7LE17</accession>
<keyword evidence="3 8" id="KW-0812">Transmembrane</keyword>
<organism evidence="9 10">
    <name type="scientific">Klenkia brasiliensis</name>
    <dbReference type="NCBI Taxonomy" id="333142"/>
    <lineage>
        <taxon>Bacteria</taxon>
        <taxon>Bacillati</taxon>
        <taxon>Actinomycetota</taxon>
        <taxon>Actinomycetes</taxon>
        <taxon>Geodermatophilales</taxon>
        <taxon>Geodermatophilaceae</taxon>
        <taxon>Klenkia</taxon>
    </lineage>
</organism>
<evidence type="ECO:0000256" key="8">
    <source>
        <dbReference type="SAM" id="Phobius"/>
    </source>
</evidence>
<protein>
    <submittedName>
        <fullName evidence="9">Succinate dehydrogenase subunit C</fullName>
    </submittedName>
</protein>
<keyword evidence="7 8" id="KW-0472">Membrane</keyword>
<dbReference type="AlphaFoldDB" id="A0A1G7LE17"/>
<dbReference type="Gene3D" id="1.20.1300.10">
    <property type="entry name" value="Fumarate reductase/succinate dehydrogenase, transmembrane subunit"/>
    <property type="match status" value="1"/>
</dbReference>
<evidence type="ECO:0000256" key="6">
    <source>
        <dbReference type="ARBA" id="ARBA00023004"/>
    </source>
</evidence>
<keyword evidence="5 8" id="KW-1133">Transmembrane helix</keyword>
<gene>
    <name evidence="9" type="ORF">SAMN05660324_0226</name>
</gene>
<evidence type="ECO:0000256" key="4">
    <source>
        <dbReference type="ARBA" id="ARBA00022723"/>
    </source>
</evidence>
<feature type="transmembrane region" description="Helical" evidence="8">
    <location>
        <begin position="183"/>
        <end position="207"/>
    </location>
</feature>
<evidence type="ECO:0000256" key="1">
    <source>
        <dbReference type="ARBA" id="ARBA00004370"/>
    </source>
</evidence>
<feature type="transmembrane region" description="Helical" evidence="8">
    <location>
        <begin position="142"/>
        <end position="163"/>
    </location>
</feature>
<evidence type="ECO:0000313" key="10">
    <source>
        <dbReference type="Proteomes" id="UP000198863"/>
    </source>
</evidence>
<keyword evidence="4" id="KW-0479">Metal-binding</keyword>
<feature type="transmembrane region" description="Helical" evidence="8">
    <location>
        <begin position="228"/>
        <end position="256"/>
    </location>
</feature>
<sequence length="257" mass="27985">MGLTCASSYRVLVATVTTQQAGQSAGANPGPKRDPKTGRFGSSVFKKAVMAVTGIIMILFLIAHMIGNLHVFQGAASFNDYSEWLRQVGEPALPPRTLLTVIEIVLLVSVLAHGWAAVSLWRQAKRARPIAYQTKKRVQQSYASRTMRWGGVIVGLFIIYHLLDLTFGVANIDGPDATPYDRLIASMSNPVVVFFYVLSLLALGFHLRHGVWSATQTLGQSNKRRERAVNVFATAFAVVLIGGYLVIPFVVLTGIVA</sequence>
<evidence type="ECO:0000256" key="2">
    <source>
        <dbReference type="ARBA" id="ARBA00022617"/>
    </source>
</evidence>
<evidence type="ECO:0000313" key="9">
    <source>
        <dbReference type="EMBL" id="SDF47626.1"/>
    </source>
</evidence>
<dbReference type="OrthoDB" id="9788081at2"/>
<evidence type="ECO:0000256" key="5">
    <source>
        <dbReference type="ARBA" id="ARBA00022989"/>
    </source>
</evidence>
<keyword evidence="6" id="KW-0408">Iron</keyword>
<evidence type="ECO:0000256" key="7">
    <source>
        <dbReference type="ARBA" id="ARBA00023136"/>
    </source>
</evidence>
<reference evidence="10" key="1">
    <citation type="submission" date="2016-10" db="EMBL/GenBank/DDBJ databases">
        <authorList>
            <person name="Varghese N."/>
            <person name="Submissions S."/>
        </authorList>
    </citation>
    <scope>NUCLEOTIDE SEQUENCE [LARGE SCALE GENOMIC DNA]</scope>
    <source>
        <strain evidence="10">DSM 44526</strain>
    </source>
</reference>
<evidence type="ECO:0000256" key="3">
    <source>
        <dbReference type="ARBA" id="ARBA00022692"/>
    </source>
</evidence>
<keyword evidence="10" id="KW-1185">Reference proteome</keyword>
<dbReference type="NCBIfam" id="TIGR02046">
    <property type="entry name" value="sdhC_b558_fam"/>
    <property type="match status" value="1"/>
</dbReference>
<dbReference type="SUPFAM" id="SSF81343">
    <property type="entry name" value="Fumarate reductase respiratory complex transmembrane subunits"/>
    <property type="match status" value="1"/>
</dbReference>
<proteinExistence type="predicted"/>
<keyword evidence="2" id="KW-0349">Heme</keyword>
<dbReference type="Proteomes" id="UP000198863">
    <property type="component" value="Unassembled WGS sequence"/>
</dbReference>
<feature type="transmembrane region" description="Helical" evidence="8">
    <location>
        <begin position="48"/>
        <end position="67"/>
    </location>
</feature>
<dbReference type="GO" id="GO:0046872">
    <property type="term" value="F:metal ion binding"/>
    <property type="evidence" value="ECO:0007669"/>
    <property type="project" value="UniProtKB-KW"/>
</dbReference>
<dbReference type="CDD" id="cd03498">
    <property type="entry name" value="SQR_TypeB_2_TM"/>
    <property type="match status" value="1"/>
</dbReference>
<dbReference type="InterPro" id="IPR000701">
    <property type="entry name" value="SuccDH_FuR_B_TM-su"/>
</dbReference>
<name>A0A1G7LE17_9ACTN</name>
<comment type="subcellular location">
    <subcellularLocation>
        <location evidence="1">Membrane</location>
    </subcellularLocation>
</comment>
<dbReference type="Pfam" id="PF01127">
    <property type="entry name" value="Sdh_cyt"/>
    <property type="match status" value="1"/>
</dbReference>
<dbReference type="InterPro" id="IPR034804">
    <property type="entry name" value="SQR/QFR_C/D"/>
</dbReference>
<dbReference type="InterPro" id="IPR011138">
    <property type="entry name" value="Cytochrome_b-558"/>
</dbReference>